<feature type="compositionally biased region" description="Basic residues" evidence="1">
    <location>
        <begin position="40"/>
        <end position="54"/>
    </location>
</feature>
<protein>
    <submittedName>
        <fullName evidence="2">Uncharacterized protein</fullName>
    </submittedName>
</protein>
<evidence type="ECO:0000313" key="2">
    <source>
        <dbReference type="EnsemblPlants" id="OB02G28830.1"/>
    </source>
</evidence>
<dbReference type="HOGENOM" id="CLU_2100671_0_0_1"/>
<name>J3LE16_ORYBR</name>
<organism evidence="2">
    <name type="scientific">Oryza brachyantha</name>
    <name type="common">malo sina</name>
    <dbReference type="NCBI Taxonomy" id="4533"/>
    <lineage>
        <taxon>Eukaryota</taxon>
        <taxon>Viridiplantae</taxon>
        <taxon>Streptophyta</taxon>
        <taxon>Embryophyta</taxon>
        <taxon>Tracheophyta</taxon>
        <taxon>Spermatophyta</taxon>
        <taxon>Magnoliopsida</taxon>
        <taxon>Liliopsida</taxon>
        <taxon>Poales</taxon>
        <taxon>Poaceae</taxon>
        <taxon>BOP clade</taxon>
        <taxon>Oryzoideae</taxon>
        <taxon>Oryzeae</taxon>
        <taxon>Oryzinae</taxon>
        <taxon>Oryza</taxon>
    </lineage>
</organism>
<feature type="compositionally biased region" description="Low complexity" evidence="1">
    <location>
        <begin position="14"/>
        <end position="32"/>
    </location>
</feature>
<feature type="region of interest" description="Disordered" evidence="1">
    <location>
        <begin position="1"/>
        <end position="116"/>
    </location>
</feature>
<dbReference type="Proteomes" id="UP000006038">
    <property type="component" value="Unassembled WGS sequence"/>
</dbReference>
<dbReference type="Gramene" id="OB02G28830.1">
    <property type="protein sequence ID" value="OB02G28830.1"/>
    <property type="gene ID" value="OB02G28830"/>
</dbReference>
<keyword evidence="3" id="KW-1185">Reference proteome</keyword>
<dbReference type="AlphaFoldDB" id="J3LE16"/>
<evidence type="ECO:0000256" key="1">
    <source>
        <dbReference type="SAM" id="MobiDB-lite"/>
    </source>
</evidence>
<reference evidence="2" key="1">
    <citation type="submission" date="2013-04" db="UniProtKB">
        <authorList>
            <consortium name="EnsemblPlants"/>
        </authorList>
    </citation>
    <scope>IDENTIFICATION</scope>
</reference>
<dbReference type="EnsemblPlants" id="OB02G28830.1">
    <property type="protein sequence ID" value="OB02G28830.1"/>
    <property type="gene ID" value="OB02G28830"/>
</dbReference>
<feature type="compositionally biased region" description="Polar residues" evidence="1">
    <location>
        <begin position="100"/>
        <end position="116"/>
    </location>
</feature>
<proteinExistence type="predicted"/>
<feature type="compositionally biased region" description="Polar residues" evidence="1">
    <location>
        <begin position="76"/>
        <end position="86"/>
    </location>
</feature>
<dbReference type="eggNOG" id="ENOG502R5DX">
    <property type="taxonomic scope" value="Eukaryota"/>
</dbReference>
<sequence>MSASRKSPCLPAGLSRLSSNRRSMMSSKMLKALSRDLPVRRRKPCKSSCRRKGKKSETLGLETNSTMPSIRCCSPSADSEPTSAMSTEKKQLDMRLSMPLCSTSRKTISSPACTRK</sequence>
<accession>J3LE16</accession>
<evidence type="ECO:0000313" key="3">
    <source>
        <dbReference type="Proteomes" id="UP000006038"/>
    </source>
</evidence>